<feature type="region of interest" description="Disordered" evidence="2">
    <location>
        <begin position="559"/>
        <end position="583"/>
    </location>
</feature>
<dbReference type="STRING" id="90262.A0A1X2IZ65"/>
<feature type="compositionally biased region" description="Polar residues" evidence="2">
    <location>
        <begin position="390"/>
        <end position="402"/>
    </location>
</feature>
<dbReference type="InterPro" id="IPR029052">
    <property type="entry name" value="Metallo-depent_PP-like"/>
</dbReference>
<dbReference type="InterPro" id="IPR018829">
    <property type="entry name" value="DUF2433"/>
</dbReference>
<dbReference type="PANTHER" id="PTHR31987:SF11">
    <property type="entry name" value="DUF2433 DOMAIN-CONTAINING PROTEIN"/>
    <property type="match status" value="1"/>
</dbReference>
<protein>
    <recommendedName>
        <fullName evidence="3">RRM domain-containing protein</fullName>
    </recommendedName>
</protein>
<dbReference type="InterPro" id="IPR000504">
    <property type="entry name" value="RRM_dom"/>
</dbReference>
<dbReference type="InterPro" id="IPR035979">
    <property type="entry name" value="RBD_domain_sf"/>
</dbReference>
<sequence length="583" mass="64844">MNGSPIPSSVASSPKPNDVVNIDGKRILCTADIRGSISQLNQLARDANAHCIIHTGDFGLYERSSLDRITDRTLKHLIQFSTLIPPYMRGRLNSSPIDQVRRTIETAPQQFYLSEFPDFLSGEKQLEVPVYTVWGVCEDVAILEKLRSGEYSIPNLHILDEATTYLLDIGGVKLRLFGLGGAVIQHKLFDNGEGTDTIAGGSGMMWTTALQIGELVETSQKVYDPSETRILVTHASPGREGLLAQLSLYLKADFTISAGLHFRYGIVYNEFSCQSHQDHYRERLIQSQQNFLQLWDTIKEQVESYVDNHQALLLQHTLDVVNRLPPSLHDLGDDESEHSHSSRDEIAFKNLWNFNLPDASLGWIVLDVNNGHVGAEMKSQGFNFSHRRTQSGTPSNNNSHTHTPYAGSSPALSSTSFPPPPYTASDKYKSPEFQHHGSGGMSRNNSTNGGNDTGSEISDSIASKEDHNNYRQSRRQSSMQRSPYAIFVGGLTNGEVTENDIREFFDPKTVTDVRIPIDPETKLHKSHCYVDLVDPVSLEAALAKNGQILNGNKLVINRSTQQQYGDSRRGRSGRGRSLRPQPK</sequence>
<proteinExistence type="predicted"/>
<evidence type="ECO:0000313" key="5">
    <source>
        <dbReference type="Proteomes" id="UP000193560"/>
    </source>
</evidence>
<reference evidence="4 5" key="1">
    <citation type="submission" date="2016-07" db="EMBL/GenBank/DDBJ databases">
        <title>Pervasive Adenine N6-methylation of Active Genes in Fungi.</title>
        <authorList>
            <consortium name="DOE Joint Genome Institute"/>
            <person name="Mondo S.J."/>
            <person name="Dannebaum R.O."/>
            <person name="Kuo R.C."/>
            <person name="Labutti K."/>
            <person name="Haridas S."/>
            <person name="Kuo A."/>
            <person name="Salamov A."/>
            <person name="Ahrendt S.R."/>
            <person name="Lipzen A."/>
            <person name="Sullivan W."/>
            <person name="Andreopoulos W.B."/>
            <person name="Clum A."/>
            <person name="Lindquist E."/>
            <person name="Daum C."/>
            <person name="Ramamoorthy G.K."/>
            <person name="Gryganskyi A."/>
            <person name="Culley D."/>
            <person name="Magnuson J.K."/>
            <person name="James T.Y."/>
            <person name="O'Malley M.A."/>
            <person name="Stajich J.E."/>
            <person name="Spatafora J.W."/>
            <person name="Visel A."/>
            <person name="Grigoriev I.V."/>
        </authorList>
    </citation>
    <scope>NUCLEOTIDE SEQUENCE [LARGE SCALE GENOMIC DNA]</scope>
    <source>
        <strain evidence="4 5">NRRL 1336</strain>
    </source>
</reference>
<keyword evidence="5" id="KW-1185">Reference proteome</keyword>
<gene>
    <name evidence="4" type="ORF">BCR42DRAFT_403237</name>
</gene>
<dbReference type="EMBL" id="MCGE01000002">
    <property type="protein sequence ID" value="ORZ24593.1"/>
    <property type="molecule type" value="Genomic_DNA"/>
</dbReference>
<dbReference type="SUPFAM" id="SSF54928">
    <property type="entry name" value="RNA-binding domain, RBD"/>
    <property type="match status" value="1"/>
</dbReference>
<dbReference type="OrthoDB" id="3918848at2759"/>
<evidence type="ECO:0000313" key="4">
    <source>
        <dbReference type="EMBL" id="ORZ24593.1"/>
    </source>
</evidence>
<dbReference type="Pfam" id="PF00076">
    <property type="entry name" value="RRM_1"/>
    <property type="match status" value="1"/>
</dbReference>
<keyword evidence="1" id="KW-0694">RNA-binding</keyword>
<evidence type="ECO:0000256" key="1">
    <source>
        <dbReference type="PROSITE-ProRule" id="PRU00176"/>
    </source>
</evidence>
<dbReference type="AlphaFoldDB" id="A0A1X2IZ65"/>
<feature type="domain" description="RRM" evidence="3">
    <location>
        <begin position="484"/>
        <end position="561"/>
    </location>
</feature>
<dbReference type="InterPro" id="IPR052743">
    <property type="entry name" value="Glutaminase_GtaA"/>
</dbReference>
<dbReference type="SUPFAM" id="SSF56300">
    <property type="entry name" value="Metallo-dependent phosphatases"/>
    <property type="match status" value="1"/>
</dbReference>
<feature type="region of interest" description="Disordered" evidence="2">
    <location>
        <begin position="385"/>
        <end position="481"/>
    </location>
</feature>
<evidence type="ECO:0000259" key="3">
    <source>
        <dbReference type="PROSITE" id="PS50102"/>
    </source>
</evidence>
<organism evidence="4 5">
    <name type="scientific">Absidia repens</name>
    <dbReference type="NCBI Taxonomy" id="90262"/>
    <lineage>
        <taxon>Eukaryota</taxon>
        <taxon>Fungi</taxon>
        <taxon>Fungi incertae sedis</taxon>
        <taxon>Mucoromycota</taxon>
        <taxon>Mucoromycotina</taxon>
        <taxon>Mucoromycetes</taxon>
        <taxon>Mucorales</taxon>
        <taxon>Cunninghamellaceae</taxon>
        <taxon>Absidia</taxon>
    </lineage>
</organism>
<evidence type="ECO:0000256" key="2">
    <source>
        <dbReference type="SAM" id="MobiDB-lite"/>
    </source>
</evidence>
<dbReference type="GO" id="GO:0003723">
    <property type="term" value="F:RNA binding"/>
    <property type="evidence" value="ECO:0007669"/>
    <property type="project" value="UniProtKB-UniRule"/>
</dbReference>
<feature type="compositionally biased region" description="Basic residues" evidence="2">
    <location>
        <begin position="570"/>
        <end position="583"/>
    </location>
</feature>
<dbReference type="PROSITE" id="PS50102">
    <property type="entry name" value="RRM"/>
    <property type="match status" value="1"/>
</dbReference>
<dbReference type="Gene3D" id="3.30.70.330">
    <property type="match status" value="1"/>
</dbReference>
<name>A0A1X2IZ65_9FUNG</name>
<dbReference type="InterPro" id="IPR012677">
    <property type="entry name" value="Nucleotide-bd_a/b_plait_sf"/>
</dbReference>
<feature type="compositionally biased region" description="Basic and acidic residues" evidence="2">
    <location>
        <begin position="426"/>
        <end position="435"/>
    </location>
</feature>
<dbReference type="Proteomes" id="UP000193560">
    <property type="component" value="Unassembled WGS sequence"/>
</dbReference>
<dbReference type="Pfam" id="PF10360">
    <property type="entry name" value="DUF2433"/>
    <property type="match status" value="1"/>
</dbReference>
<comment type="caution">
    <text evidence="4">The sequence shown here is derived from an EMBL/GenBank/DDBJ whole genome shotgun (WGS) entry which is preliminary data.</text>
</comment>
<dbReference type="SMART" id="SM00360">
    <property type="entry name" value="RRM"/>
    <property type="match status" value="1"/>
</dbReference>
<feature type="compositionally biased region" description="Low complexity" evidence="2">
    <location>
        <begin position="444"/>
        <end position="455"/>
    </location>
</feature>
<dbReference type="PANTHER" id="PTHR31987">
    <property type="entry name" value="GLUTAMINASE A-RELATED"/>
    <property type="match status" value="1"/>
</dbReference>
<accession>A0A1X2IZ65</accession>